<evidence type="ECO:0000313" key="3">
    <source>
        <dbReference type="Proteomes" id="UP000026913"/>
    </source>
</evidence>
<dbReference type="KEGG" id="pman:OU5_2439"/>
<proteinExistence type="predicted"/>
<organism evidence="2 3">
    <name type="scientific">Pseudomonas mandelii JR-1</name>
    <dbReference type="NCBI Taxonomy" id="1147786"/>
    <lineage>
        <taxon>Bacteria</taxon>
        <taxon>Pseudomonadati</taxon>
        <taxon>Pseudomonadota</taxon>
        <taxon>Gammaproteobacteria</taxon>
        <taxon>Pseudomonadales</taxon>
        <taxon>Pseudomonadaceae</taxon>
        <taxon>Pseudomonas</taxon>
    </lineage>
</organism>
<sequence length="39" mass="4282">MNNTKPVGARLAREEAISNTKNPNDPRPTTGRHISILPN</sequence>
<accession>A0A024EAY6</accession>
<dbReference type="Proteomes" id="UP000026913">
    <property type="component" value="Chromosome"/>
</dbReference>
<evidence type="ECO:0000256" key="1">
    <source>
        <dbReference type="SAM" id="MobiDB-lite"/>
    </source>
</evidence>
<dbReference type="EMBL" id="CP005960">
    <property type="protein sequence ID" value="AHZ69518.1"/>
    <property type="molecule type" value="Genomic_DNA"/>
</dbReference>
<dbReference type="HOGENOM" id="CLU_3315575_0_0_6"/>
<gene>
    <name evidence="2" type="ORF">OU5_2439</name>
</gene>
<dbReference type="AlphaFoldDB" id="A0A024EAY6"/>
<protein>
    <submittedName>
        <fullName evidence="2">Uncharacterized protein</fullName>
    </submittedName>
</protein>
<feature type="region of interest" description="Disordered" evidence="1">
    <location>
        <begin position="1"/>
        <end position="39"/>
    </location>
</feature>
<name>A0A024EAY6_9PSED</name>
<reference evidence="2 3" key="1">
    <citation type="journal article" date="2012" name="J. Bacteriol.">
        <title>Genome sequence of cold-adapted Pseudomonas mandelii strain JR-1.</title>
        <authorList>
            <person name="Jang S.H."/>
            <person name="Kim J."/>
            <person name="Kim J."/>
            <person name="Hong S."/>
            <person name="Lee C."/>
        </authorList>
    </citation>
    <scope>NUCLEOTIDE SEQUENCE [LARGE SCALE GENOMIC DNA]</scope>
    <source>
        <strain evidence="2 3">JR-1</strain>
    </source>
</reference>
<evidence type="ECO:0000313" key="2">
    <source>
        <dbReference type="EMBL" id="AHZ69518.1"/>
    </source>
</evidence>